<dbReference type="Pfam" id="PF03133">
    <property type="entry name" value="TTL"/>
    <property type="match status" value="1"/>
</dbReference>
<dbReference type="Gene3D" id="3.30.470.20">
    <property type="entry name" value="ATP-grasp fold, B domain"/>
    <property type="match status" value="1"/>
</dbReference>
<organism evidence="1 2">
    <name type="scientific">Pseudocohnilembus persalinus</name>
    <name type="common">Ciliate</name>
    <dbReference type="NCBI Taxonomy" id="266149"/>
    <lineage>
        <taxon>Eukaryota</taxon>
        <taxon>Sar</taxon>
        <taxon>Alveolata</taxon>
        <taxon>Ciliophora</taxon>
        <taxon>Intramacronucleata</taxon>
        <taxon>Oligohymenophorea</taxon>
        <taxon>Scuticociliatia</taxon>
        <taxon>Philasterida</taxon>
        <taxon>Pseudocohnilembidae</taxon>
        <taxon>Pseudocohnilembus</taxon>
    </lineage>
</organism>
<proteinExistence type="predicted"/>
<dbReference type="OMA" id="AHIIRCA"/>
<evidence type="ECO:0000313" key="2">
    <source>
        <dbReference type="Proteomes" id="UP000054937"/>
    </source>
</evidence>
<dbReference type="SUPFAM" id="SSF56059">
    <property type="entry name" value="Glutathione synthetase ATP-binding domain-like"/>
    <property type="match status" value="1"/>
</dbReference>
<keyword evidence="2" id="KW-1185">Reference proteome</keyword>
<dbReference type="Proteomes" id="UP000054937">
    <property type="component" value="Unassembled WGS sequence"/>
</dbReference>
<evidence type="ECO:0008006" key="3">
    <source>
        <dbReference type="Google" id="ProtNLM"/>
    </source>
</evidence>
<name>A0A0V0QCD7_PSEPJ</name>
<dbReference type="EMBL" id="LDAU01000203">
    <property type="protein sequence ID" value="KRW99818.1"/>
    <property type="molecule type" value="Genomic_DNA"/>
</dbReference>
<comment type="caution">
    <text evidence="1">The sequence shown here is derived from an EMBL/GenBank/DDBJ whole genome shotgun (WGS) entry which is preliminary data.</text>
</comment>
<sequence length="448" mass="53577">MKFNKQKQQQFQNEPESHDGKTLLELDCSDIEKKKVAALTELKPFKLITNYFQSRCDYEVIDLNKIQKKDHDDIEFDYKWTRNQKELNFDKFKQGKQIINHIKNLKKSLSDKNNLVSNLKEMDKKKMYNFDSNDFHFKTYIFNLKNEKYNKQETKFFQQEKDGIWITKNPYSSLGLGIQLFKNIDQLKQDIMDIKSTELDQDDEEQINKVKSYSLVQKYLDNPLLINNKKVDFRVYVLIVSLDPLIVLYQDGIIKSCIKEYDNDFEEFDQNEAYKHLTNFSFSKTHPQFQELKEQLVMTKEDFENKLRQEYNLTEEKLASMFEDRKKIAAYTTLAGKDKLVVQKGAYQLMGLDMMWDKDFNAKLIEVNTNTSLSNETKVYRQVMPQLVQSTLDLILETYDDFDKVREKWVNPERLELGKWEILINEAQNYNILDKYRQDQQNIDQQEL</sequence>
<dbReference type="AlphaFoldDB" id="A0A0V0QCD7"/>
<gene>
    <name evidence="1" type="ORF">PPERSA_10937</name>
</gene>
<reference evidence="1 2" key="1">
    <citation type="journal article" date="2015" name="Sci. Rep.">
        <title>Genome of the facultative scuticociliatosis pathogen Pseudocohnilembus persalinus provides insight into its virulence through horizontal gene transfer.</title>
        <authorList>
            <person name="Xiong J."/>
            <person name="Wang G."/>
            <person name="Cheng J."/>
            <person name="Tian M."/>
            <person name="Pan X."/>
            <person name="Warren A."/>
            <person name="Jiang C."/>
            <person name="Yuan D."/>
            <person name="Miao W."/>
        </authorList>
    </citation>
    <scope>NUCLEOTIDE SEQUENCE [LARGE SCALE GENOMIC DNA]</scope>
    <source>
        <strain evidence="1">36N120E</strain>
    </source>
</reference>
<dbReference type="InParanoid" id="A0A0V0QCD7"/>
<dbReference type="OrthoDB" id="291607at2759"/>
<protein>
    <recommendedName>
        <fullName evidence="3">Tubulin-tyrosine ligase family protein</fullName>
    </recommendedName>
</protein>
<accession>A0A0V0QCD7</accession>
<dbReference type="PROSITE" id="PS51221">
    <property type="entry name" value="TTL"/>
    <property type="match status" value="1"/>
</dbReference>
<dbReference type="PANTHER" id="PTHR47664:SF1">
    <property type="entry name" value="CHROMOSOME UNDETERMINED SCAFFOLD_14, WHOLE GENOME SHOTGUN SEQUENCE"/>
    <property type="match status" value="1"/>
</dbReference>
<evidence type="ECO:0000313" key="1">
    <source>
        <dbReference type="EMBL" id="KRW99818.1"/>
    </source>
</evidence>
<dbReference type="PANTHER" id="PTHR47664">
    <property type="entry name" value="NLPC_P60 DOMAIN-CONTAINING PROTEIN"/>
    <property type="match status" value="1"/>
</dbReference>
<dbReference type="InterPro" id="IPR004344">
    <property type="entry name" value="TTL/TTLL_fam"/>
</dbReference>